<dbReference type="Gene3D" id="3.30.470.30">
    <property type="entry name" value="DNA ligase/mRNA capping enzyme"/>
    <property type="match status" value="1"/>
</dbReference>
<dbReference type="RefSeq" id="WP_107215580.1">
    <property type="nucleotide sequence ID" value="NZ_KZ686269.1"/>
</dbReference>
<evidence type="ECO:0000256" key="1">
    <source>
        <dbReference type="ARBA" id="ARBA00012727"/>
    </source>
</evidence>
<dbReference type="SUPFAM" id="SSF56091">
    <property type="entry name" value="DNA ligase/mRNA capping enzyme, catalytic domain"/>
    <property type="match status" value="1"/>
</dbReference>
<dbReference type="GO" id="GO:0046872">
    <property type="term" value="F:metal ion binding"/>
    <property type="evidence" value="ECO:0007669"/>
    <property type="project" value="UniProtKB-KW"/>
</dbReference>
<keyword evidence="6" id="KW-0547">Nucleotide-binding</keyword>
<dbReference type="InterPro" id="IPR012310">
    <property type="entry name" value="DNA_ligase_ATP-dep_cent"/>
</dbReference>
<dbReference type="InterPro" id="IPR016059">
    <property type="entry name" value="DNA_ligase_ATP-dep_CS"/>
</dbReference>
<keyword evidence="4" id="KW-0235">DNA replication</keyword>
<dbReference type="InterPro" id="IPR012340">
    <property type="entry name" value="NA-bd_OB-fold"/>
</dbReference>
<dbReference type="PROSITE" id="PS00697">
    <property type="entry name" value="DNA_LIGASE_A1"/>
    <property type="match status" value="1"/>
</dbReference>
<dbReference type="PANTHER" id="PTHR45674:SF13">
    <property type="entry name" value="DNA LIGASE-RELATED"/>
    <property type="match status" value="1"/>
</dbReference>
<keyword evidence="3" id="KW-0132">Cell division</keyword>
<keyword evidence="7" id="KW-0227">DNA damage</keyword>
<accession>A0A2T3HLK6</accession>
<keyword evidence="10" id="KW-0233">DNA recombination</keyword>
<dbReference type="GO" id="GO:0003910">
    <property type="term" value="F:DNA ligase (ATP) activity"/>
    <property type="evidence" value="ECO:0007669"/>
    <property type="project" value="UniProtKB-EC"/>
</dbReference>
<evidence type="ECO:0000313" key="15">
    <source>
        <dbReference type="EMBL" id="PST83320.1"/>
    </source>
</evidence>
<dbReference type="InterPro" id="IPR012309">
    <property type="entry name" value="DNA_ligase_ATP-dep_C"/>
</dbReference>
<proteinExistence type="predicted"/>
<dbReference type="Gene3D" id="1.10.3260.10">
    <property type="entry name" value="DNA ligase, ATP-dependent, N-terminal domain"/>
    <property type="match status" value="1"/>
</dbReference>
<dbReference type="GO" id="GO:0006281">
    <property type="term" value="P:DNA repair"/>
    <property type="evidence" value="ECO:0007669"/>
    <property type="project" value="UniProtKB-KW"/>
</dbReference>
<dbReference type="Pfam" id="PF01068">
    <property type="entry name" value="DNA_ligase_A_M"/>
    <property type="match status" value="1"/>
</dbReference>
<dbReference type="EC" id="6.5.1.1" evidence="1"/>
<dbReference type="Pfam" id="PF04675">
    <property type="entry name" value="DNA_ligase_A_N"/>
    <property type="match status" value="1"/>
</dbReference>
<keyword evidence="11" id="KW-0234">DNA repair</keyword>
<evidence type="ECO:0000256" key="12">
    <source>
        <dbReference type="ARBA" id="ARBA00023306"/>
    </source>
</evidence>
<keyword evidence="16" id="KW-1185">Reference proteome</keyword>
<dbReference type="AlphaFoldDB" id="A0A2T3HLK6"/>
<keyword evidence="2 15" id="KW-0436">Ligase</keyword>
<dbReference type="GO" id="GO:0005524">
    <property type="term" value="F:ATP binding"/>
    <property type="evidence" value="ECO:0007669"/>
    <property type="project" value="UniProtKB-KW"/>
</dbReference>
<evidence type="ECO:0000259" key="14">
    <source>
        <dbReference type="PROSITE" id="PS50160"/>
    </source>
</evidence>
<evidence type="ECO:0000256" key="11">
    <source>
        <dbReference type="ARBA" id="ARBA00023204"/>
    </source>
</evidence>
<dbReference type="Pfam" id="PF04679">
    <property type="entry name" value="DNA_ligase_A_C"/>
    <property type="match status" value="1"/>
</dbReference>
<dbReference type="CDD" id="cd07972">
    <property type="entry name" value="OBF_DNA_ligase_Arch_LigB"/>
    <property type="match status" value="1"/>
</dbReference>
<keyword evidence="9" id="KW-0460">Magnesium</keyword>
<name>A0A2T3HLK6_9SPHI</name>
<dbReference type="GO" id="GO:0003677">
    <property type="term" value="F:DNA binding"/>
    <property type="evidence" value="ECO:0007669"/>
    <property type="project" value="InterPro"/>
</dbReference>
<comment type="catalytic activity">
    <reaction evidence="13">
        <text>ATP + (deoxyribonucleotide)n-3'-hydroxyl + 5'-phospho-(deoxyribonucleotide)m = (deoxyribonucleotide)n+m + AMP + diphosphate.</text>
        <dbReference type="EC" id="6.5.1.1"/>
    </reaction>
</comment>
<dbReference type="InterPro" id="IPR050191">
    <property type="entry name" value="ATP-dep_DNA_ligase"/>
</dbReference>
<evidence type="ECO:0000256" key="10">
    <source>
        <dbReference type="ARBA" id="ARBA00023172"/>
    </source>
</evidence>
<evidence type="ECO:0000256" key="13">
    <source>
        <dbReference type="ARBA" id="ARBA00034003"/>
    </source>
</evidence>
<keyword evidence="8" id="KW-0067">ATP-binding</keyword>
<dbReference type="PROSITE" id="PS50160">
    <property type="entry name" value="DNA_LIGASE_A3"/>
    <property type="match status" value="1"/>
</dbReference>
<dbReference type="CDD" id="cd07897">
    <property type="entry name" value="Adenylation_DNA_ligase_Bac1"/>
    <property type="match status" value="1"/>
</dbReference>
<dbReference type="Proteomes" id="UP000240912">
    <property type="component" value="Unassembled WGS sequence"/>
</dbReference>
<organism evidence="15 16">
    <name type="scientific">Pedobacter yulinensis</name>
    <dbReference type="NCBI Taxonomy" id="2126353"/>
    <lineage>
        <taxon>Bacteria</taxon>
        <taxon>Pseudomonadati</taxon>
        <taxon>Bacteroidota</taxon>
        <taxon>Sphingobacteriia</taxon>
        <taxon>Sphingobacteriales</taxon>
        <taxon>Sphingobacteriaceae</taxon>
        <taxon>Pedobacter</taxon>
    </lineage>
</organism>
<dbReference type="InterPro" id="IPR036599">
    <property type="entry name" value="DNA_ligase_N_sf"/>
</dbReference>
<sequence length="544" mass="62042">MKRFAQLIQELETSNKTNDKIEALVNYFQSADEQDRVWVIALFTGKKPKRPVNSSLLKMWACELSGTPEWLFNESYHNVGDLSETIALILPRAASLLELPLNQWIAELQAIEKLPEDEKKTFILNAWNHLATAERFIFNKLISGNFRIGVSAKTLVNSLAKKEAADSNKIMHSIMGKWDPYTIAYEDLVGGSHVNTDNSWPYPFCLAYALEQEPATLGPEANWQAEWKWDGIRGQIIKRNDELFIWSRGEELITDQFPELHVLAGILDNGTVLDGEILAARNGQVLPFSTLQQRLNRKTISKKQLEDAPIGFFAYDLLEHEGRDIRDQPLRERRKILEEILSKLPPSAGIVPSQIITYHNWADLATVRESSRDNNSEGVMLKNLDSLYHSGRKRGDWWKWKVNPYTVDTVMIYAQKGAGRRANFFTDYTFAVRDGENLITIAKAYSGLTDQEIRQVDAFVKRNAIEKFGPVRTVKPELVFEIAFEGIAESKRHKAGLALRFPRILRWRKDKTAAEINTLDDLRQLLLSSQALTKAGDEAKKRAE</sequence>
<dbReference type="PANTHER" id="PTHR45674">
    <property type="entry name" value="DNA LIGASE 1/3 FAMILY MEMBER"/>
    <property type="match status" value="1"/>
</dbReference>
<dbReference type="Gene3D" id="2.40.50.140">
    <property type="entry name" value="Nucleic acid-binding proteins"/>
    <property type="match status" value="1"/>
</dbReference>
<dbReference type="InterPro" id="IPR026333">
    <property type="entry name" value="ATP_dep_DNA_lig_pp_1105_fam"/>
</dbReference>
<comment type="caution">
    <text evidence="15">The sequence shown here is derived from an EMBL/GenBank/DDBJ whole genome shotgun (WGS) entry which is preliminary data.</text>
</comment>
<evidence type="ECO:0000256" key="8">
    <source>
        <dbReference type="ARBA" id="ARBA00022840"/>
    </source>
</evidence>
<evidence type="ECO:0000256" key="2">
    <source>
        <dbReference type="ARBA" id="ARBA00022598"/>
    </source>
</evidence>
<dbReference type="GO" id="GO:0006310">
    <property type="term" value="P:DNA recombination"/>
    <property type="evidence" value="ECO:0007669"/>
    <property type="project" value="UniProtKB-KW"/>
</dbReference>
<dbReference type="GO" id="GO:0051301">
    <property type="term" value="P:cell division"/>
    <property type="evidence" value="ECO:0007669"/>
    <property type="project" value="UniProtKB-KW"/>
</dbReference>
<evidence type="ECO:0000256" key="6">
    <source>
        <dbReference type="ARBA" id="ARBA00022741"/>
    </source>
</evidence>
<evidence type="ECO:0000256" key="4">
    <source>
        <dbReference type="ARBA" id="ARBA00022705"/>
    </source>
</evidence>
<evidence type="ECO:0000256" key="7">
    <source>
        <dbReference type="ARBA" id="ARBA00022763"/>
    </source>
</evidence>
<evidence type="ECO:0000256" key="3">
    <source>
        <dbReference type="ARBA" id="ARBA00022618"/>
    </source>
</evidence>
<feature type="domain" description="ATP-dependent DNA ligase family profile" evidence="14">
    <location>
        <begin position="303"/>
        <end position="434"/>
    </location>
</feature>
<dbReference type="OrthoDB" id="9767858at2"/>
<gene>
    <name evidence="15" type="ORF">C7T94_12120</name>
</gene>
<dbReference type="EMBL" id="PYLS01000005">
    <property type="protein sequence ID" value="PST83320.1"/>
    <property type="molecule type" value="Genomic_DNA"/>
</dbReference>
<evidence type="ECO:0000313" key="16">
    <source>
        <dbReference type="Proteomes" id="UP000240912"/>
    </source>
</evidence>
<dbReference type="GO" id="GO:0006260">
    <property type="term" value="P:DNA replication"/>
    <property type="evidence" value="ECO:0007669"/>
    <property type="project" value="UniProtKB-KW"/>
</dbReference>
<keyword evidence="5" id="KW-0479">Metal-binding</keyword>
<evidence type="ECO:0000256" key="9">
    <source>
        <dbReference type="ARBA" id="ARBA00022842"/>
    </source>
</evidence>
<dbReference type="NCBIfam" id="TIGR04120">
    <property type="entry name" value="DNA_lig_bact"/>
    <property type="match status" value="1"/>
</dbReference>
<dbReference type="SUPFAM" id="SSF117018">
    <property type="entry name" value="ATP-dependent DNA ligase DNA-binding domain"/>
    <property type="match status" value="1"/>
</dbReference>
<dbReference type="InterPro" id="IPR012308">
    <property type="entry name" value="DNA_ligase_ATP-dep_N"/>
</dbReference>
<dbReference type="SUPFAM" id="SSF50249">
    <property type="entry name" value="Nucleic acid-binding proteins"/>
    <property type="match status" value="1"/>
</dbReference>
<evidence type="ECO:0000256" key="5">
    <source>
        <dbReference type="ARBA" id="ARBA00022723"/>
    </source>
</evidence>
<reference evidence="15 16" key="1">
    <citation type="submission" date="2018-03" db="EMBL/GenBank/DDBJ databases">
        <authorList>
            <person name="Keele B.F."/>
        </authorList>
    </citation>
    <scope>NUCLEOTIDE SEQUENCE [LARGE SCALE GENOMIC DNA]</scope>
    <source>
        <strain evidence="15 16">YL28-9</strain>
    </source>
</reference>
<dbReference type="NCBIfam" id="NF006701">
    <property type="entry name" value="PRK09247.1"/>
    <property type="match status" value="1"/>
</dbReference>
<keyword evidence="12" id="KW-0131">Cell cycle</keyword>
<protein>
    <recommendedName>
        <fullName evidence="1">DNA ligase (ATP)</fullName>
        <ecNumber evidence="1">6.5.1.1</ecNumber>
    </recommendedName>
</protein>